<feature type="region of interest" description="Disordered" evidence="2">
    <location>
        <begin position="703"/>
        <end position="764"/>
    </location>
</feature>
<organism evidence="4 5">
    <name type="scientific">Synaphobranchus kaupii</name>
    <name type="common">Kaup's arrowtooth eel</name>
    <dbReference type="NCBI Taxonomy" id="118154"/>
    <lineage>
        <taxon>Eukaryota</taxon>
        <taxon>Metazoa</taxon>
        <taxon>Chordata</taxon>
        <taxon>Craniata</taxon>
        <taxon>Vertebrata</taxon>
        <taxon>Euteleostomi</taxon>
        <taxon>Actinopterygii</taxon>
        <taxon>Neopterygii</taxon>
        <taxon>Teleostei</taxon>
        <taxon>Anguilliformes</taxon>
        <taxon>Synaphobranchidae</taxon>
        <taxon>Synaphobranchus</taxon>
    </lineage>
</organism>
<dbReference type="Pfam" id="PF02181">
    <property type="entry name" value="FH2"/>
    <property type="match status" value="1"/>
</dbReference>
<feature type="region of interest" description="Disordered" evidence="2">
    <location>
        <begin position="501"/>
        <end position="520"/>
    </location>
</feature>
<feature type="compositionally biased region" description="Basic and acidic residues" evidence="2">
    <location>
        <begin position="446"/>
        <end position="461"/>
    </location>
</feature>
<protein>
    <recommendedName>
        <fullName evidence="3">FH2 domain-containing protein</fullName>
    </recommendedName>
</protein>
<name>A0A9Q1IF88_SYNKA</name>
<gene>
    <name evidence="4" type="ORF">SKAU_G00373510</name>
</gene>
<evidence type="ECO:0000313" key="4">
    <source>
        <dbReference type="EMBL" id="KAJ8338385.1"/>
    </source>
</evidence>
<dbReference type="InterPro" id="IPR015425">
    <property type="entry name" value="FH2_Formin"/>
</dbReference>
<evidence type="ECO:0000256" key="1">
    <source>
        <dbReference type="SAM" id="Coils"/>
    </source>
</evidence>
<dbReference type="OrthoDB" id="26518at2759"/>
<dbReference type="PROSITE" id="PS51444">
    <property type="entry name" value="FH2"/>
    <property type="match status" value="1"/>
</dbReference>
<feature type="region of interest" description="Disordered" evidence="2">
    <location>
        <begin position="625"/>
        <end position="687"/>
    </location>
</feature>
<dbReference type="Gene3D" id="1.20.58.2220">
    <property type="entry name" value="Formin, FH2 domain"/>
    <property type="match status" value="1"/>
</dbReference>
<dbReference type="SUPFAM" id="SSF101447">
    <property type="entry name" value="Formin homology 2 domain (FH2 domain)"/>
    <property type="match status" value="1"/>
</dbReference>
<feature type="coiled-coil region" evidence="1">
    <location>
        <begin position="346"/>
        <end position="401"/>
    </location>
</feature>
<feature type="domain" description="FH2" evidence="3">
    <location>
        <begin position="60"/>
        <end position="458"/>
    </location>
</feature>
<evidence type="ECO:0000259" key="3">
    <source>
        <dbReference type="PROSITE" id="PS51444"/>
    </source>
</evidence>
<dbReference type="Proteomes" id="UP001152622">
    <property type="component" value="Chromosome 18"/>
</dbReference>
<accession>A0A9Q1IF88</accession>
<keyword evidence="1" id="KW-0175">Coiled coil</keyword>
<dbReference type="PANTHER" id="PTHR46345:SF10">
    <property type="entry name" value="FORMIN-J"/>
    <property type="match status" value="1"/>
</dbReference>
<feature type="compositionally biased region" description="Polar residues" evidence="2">
    <location>
        <begin position="505"/>
        <end position="520"/>
    </location>
</feature>
<keyword evidence="5" id="KW-1185">Reference proteome</keyword>
<comment type="caution">
    <text evidence="4">The sequence shown here is derived from an EMBL/GenBank/DDBJ whole genome shotgun (WGS) entry which is preliminary data.</text>
</comment>
<dbReference type="PANTHER" id="PTHR46345">
    <property type="entry name" value="INVERTED FORMIN-2"/>
    <property type="match status" value="1"/>
</dbReference>
<proteinExistence type="predicted"/>
<feature type="region of interest" description="Disordered" evidence="2">
    <location>
        <begin position="446"/>
        <end position="476"/>
    </location>
</feature>
<evidence type="ECO:0000313" key="5">
    <source>
        <dbReference type="Proteomes" id="UP001152622"/>
    </source>
</evidence>
<dbReference type="EMBL" id="JAINUF010000018">
    <property type="protein sequence ID" value="KAJ8338385.1"/>
    <property type="molecule type" value="Genomic_DNA"/>
</dbReference>
<evidence type="ECO:0000256" key="2">
    <source>
        <dbReference type="SAM" id="MobiDB-lite"/>
    </source>
</evidence>
<dbReference type="AlphaFoldDB" id="A0A9Q1IF88"/>
<feature type="compositionally biased region" description="Pro residues" evidence="2">
    <location>
        <begin position="38"/>
        <end position="56"/>
    </location>
</feature>
<reference evidence="4" key="1">
    <citation type="journal article" date="2023" name="Science">
        <title>Genome structures resolve the early diversification of teleost fishes.</title>
        <authorList>
            <person name="Parey E."/>
            <person name="Louis A."/>
            <person name="Montfort J."/>
            <person name="Bouchez O."/>
            <person name="Roques C."/>
            <person name="Iampietro C."/>
            <person name="Lluch J."/>
            <person name="Castinel A."/>
            <person name="Donnadieu C."/>
            <person name="Desvignes T."/>
            <person name="Floi Bucao C."/>
            <person name="Jouanno E."/>
            <person name="Wen M."/>
            <person name="Mejri S."/>
            <person name="Dirks R."/>
            <person name="Jansen H."/>
            <person name="Henkel C."/>
            <person name="Chen W.J."/>
            <person name="Zahm M."/>
            <person name="Cabau C."/>
            <person name="Klopp C."/>
            <person name="Thompson A.W."/>
            <person name="Robinson-Rechavi M."/>
            <person name="Braasch I."/>
            <person name="Lecointre G."/>
            <person name="Bobe J."/>
            <person name="Postlethwait J.H."/>
            <person name="Berthelot C."/>
            <person name="Roest Crollius H."/>
            <person name="Guiguen Y."/>
        </authorList>
    </citation>
    <scope>NUCLEOTIDE SEQUENCE</scope>
    <source>
        <strain evidence="4">WJC10195</strain>
    </source>
</reference>
<dbReference type="InterPro" id="IPR042201">
    <property type="entry name" value="FH2_Formin_sf"/>
</dbReference>
<dbReference type="SMART" id="SM00498">
    <property type="entry name" value="FH2"/>
    <property type="match status" value="1"/>
</dbReference>
<feature type="region of interest" description="Disordered" evidence="2">
    <location>
        <begin position="34"/>
        <end position="60"/>
    </location>
</feature>
<sequence>MLITLSVATKEPQAFHGAPPVSSFSPTVEVTSMDTLPILPPPLPPPPPPPPPPPASVPLSRLDSARRSRLRNLNWERIPKERVEGRRSVWSGVAVGVDDFTIDLRSLDELFSQKEAQTVDKVPSFRRSLTRCGSPQDPTTDKVSLLDAKRSMNVGIFLRQFKSAAREIVEDIRQGAGERYGAEKLSELCKLLPDIEEEKKLRLFHGDRSRLGEPDVFMVLLVEVPSFRLRLDAMILQQEFDPAVTSLCVAARCLGEAARELLNCQELHSILHLVLRAGNYMNAGGYAGNAAGFRIASLLKLADTKANKPGMNLLHFVAMEAVKKNPSLLSFSSQLDHVGPASRQSEESVQEDLSRLRIRVEALRANIQTEAEIQQQMQSFLESAEGKLGEVETEVEALQKASQALVEFFCEDEASFKLEEACRIFFSFCHRFQNAVKENAERELQEQRRAERQRESAEKRRSIAACSGPGLGQGQDDLERTLEKRLSYTWHRRSLRLPEARRSSHQFGTSGRLNADTSPSQLGLRTETMCIKQGLSSDTVHSTQGLNIDVAHSRQGLNADTVGSKQGLNTDSANSRLELSTNTTHSQQGLTAVAIPSLLSLITDTTPSQQEAPSDATHRLRGLTTEELPTNPAHEKEECSADTASVRAELPSDITNRAWGPAPDLSESTSAMVTEAGDPTADEPSVESAQLLRLVSERVLRQQGTLGAASPTEVDMQPESMAPEPVPLLAQEAEPPSQGGDRSYPPRGRDSGVPHPGAGSALLR</sequence>